<comment type="pathway">
    <text evidence="5">Amino-acid biosynthesis; L-arginine biosynthesis; N(2)-acetyl-L-ornithine from L-glutamate: step 4/4.</text>
</comment>
<keyword evidence="1 5" id="KW-0032">Aminotransferase</keyword>
<reference evidence="6 7" key="1">
    <citation type="journal article" date="2020" name="mSystems">
        <title>Defining Genomic and Predicted Metabolic Features of the Acetobacterium Genus.</title>
        <authorList>
            <person name="Ross D.E."/>
            <person name="Marshall C.W."/>
            <person name="Gulliver D."/>
            <person name="May H.D."/>
            <person name="Norman R.S."/>
        </authorList>
    </citation>
    <scope>NUCLEOTIDE SEQUENCE [LARGE SCALE GENOMIC DNA]</scope>
    <source>
        <strain evidence="6 7">DSM 4132</strain>
    </source>
</reference>
<comment type="caution">
    <text evidence="6">The sequence shown here is derived from an EMBL/GenBank/DDBJ whole genome shotgun (WGS) entry which is preliminary data.</text>
</comment>
<dbReference type="EMBL" id="WJBE01000011">
    <property type="protein sequence ID" value="MBC3900379.1"/>
    <property type="molecule type" value="Genomic_DNA"/>
</dbReference>
<comment type="subcellular location">
    <subcellularLocation>
        <location evidence="5">Cytoplasm</location>
    </subcellularLocation>
</comment>
<keyword evidence="7" id="KW-1185">Reference proteome</keyword>
<evidence type="ECO:0000256" key="4">
    <source>
        <dbReference type="ARBA" id="ARBA00022898"/>
    </source>
</evidence>
<evidence type="ECO:0000313" key="7">
    <source>
        <dbReference type="Proteomes" id="UP000622405"/>
    </source>
</evidence>
<accession>A0ABR6YZ12</accession>
<keyword evidence="5" id="KW-0963">Cytoplasm</keyword>
<feature type="binding site" evidence="5">
    <location>
        <position position="279"/>
    </location>
    <ligand>
        <name>pyridoxal 5'-phosphate</name>
        <dbReference type="ChEBI" id="CHEBI:597326"/>
    </ligand>
</feature>
<feature type="binding site" evidence="5">
    <location>
        <position position="278"/>
    </location>
    <ligand>
        <name>N(2)-acetyl-L-ornithine</name>
        <dbReference type="ChEBI" id="CHEBI:57805"/>
    </ligand>
</feature>
<keyword evidence="2 5" id="KW-0028">Amino-acid biosynthesis</keyword>
<feature type="binding site" evidence="5">
    <location>
        <begin position="221"/>
        <end position="224"/>
    </location>
    <ligand>
        <name>pyridoxal 5'-phosphate</name>
        <dbReference type="ChEBI" id="CHEBI:597326"/>
    </ligand>
</feature>
<dbReference type="InterPro" id="IPR015422">
    <property type="entry name" value="PyrdxlP-dep_Trfase_small"/>
</dbReference>
<evidence type="ECO:0000313" key="6">
    <source>
        <dbReference type="EMBL" id="MBC3900379.1"/>
    </source>
</evidence>
<name>A0ABR6YZ12_9FIRM</name>
<dbReference type="InterPro" id="IPR015424">
    <property type="entry name" value="PyrdxlP-dep_Trfase"/>
</dbReference>
<evidence type="ECO:0000256" key="1">
    <source>
        <dbReference type="ARBA" id="ARBA00022576"/>
    </source>
</evidence>
<dbReference type="CDD" id="cd00610">
    <property type="entry name" value="OAT_like"/>
    <property type="match status" value="1"/>
</dbReference>
<comment type="subunit">
    <text evidence="5">Homodimer.</text>
</comment>
<comment type="cofactor">
    <cofactor evidence="5">
        <name>pyridoxal 5'-phosphate</name>
        <dbReference type="ChEBI" id="CHEBI:597326"/>
    </cofactor>
    <text evidence="5">Binds 1 pyridoxal phosphate per subunit.</text>
</comment>
<dbReference type="PANTHER" id="PTHR11986:SF79">
    <property type="entry name" value="ACETYLORNITHINE AMINOTRANSFERASE, MITOCHONDRIAL"/>
    <property type="match status" value="1"/>
</dbReference>
<evidence type="ECO:0000256" key="2">
    <source>
        <dbReference type="ARBA" id="ARBA00022605"/>
    </source>
</evidence>
<dbReference type="InterPro" id="IPR004636">
    <property type="entry name" value="AcOrn/SuccOrn_fam"/>
</dbReference>
<dbReference type="PANTHER" id="PTHR11986">
    <property type="entry name" value="AMINOTRANSFERASE CLASS III"/>
    <property type="match status" value="1"/>
</dbReference>
<sequence>MNQTIKKADNYFLKTYNRYPIVLESGEGVYLVDDAGKKYLDFAAGIGVFALGYQNKTYNEALKTQIDQLIHTSNLFYNKPSAEAAEKFAQVSGMEKVFFTNSGTEAIEGALKIARKYYFYKTDSPTGEIIAMDHSFHGRSMGALAVTGQPKYQEAFGPMMPNIKFAQFNNLASVKAQINEKTCAILMETIQGEGGLYPATAEFVSGVKKLCEEHDLLLMLDEIQCGMGRVGEMFAYQAYGVIPDVITAAKALGCGIPVGAFAARGKAAAVLEPGDHGTTYGFNPLAGAAVDVVLDIYEQTALLNHVKVVSSYLEAKLDELVSDYPGVKERRGMGLMQALELDRPVADIIAKTQDQGLVIITAGPNVLRFLPPLVIEEKQIDEMIRILKRSLDASMKMSDNDAQ</sequence>
<dbReference type="InterPro" id="IPR050103">
    <property type="entry name" value="Class-III_PLP-dep_AT"/>
</dbReference>
<gene>
    <name evidence="5" type="primary">argD</name>
    <name evidence="6" type="ORF">GH811_12195</name>
</gene>
<feature type="modified residue" description="N6-(pyridoxal phosphate)lysine" evidence="5">
    <location>
        <position position="250"/>
    </location>
</feature>
<comment type="miscellaneous">
    <text evidence="5">May also have succinyldiaminopimelate aminotransferase activity, thus carrying out the corresponding step in lysine biosynthesis.</text>
</comment>
<evidence type="ECO:0000256" key="3">
    <source>
        <dbReference type="ARBA" id="ARBA00022679"/>
    </source>
</evidence>
<dbReference type="SUPFAM" id="SSF53383">
    <property type="entry name" value="PLP-dependent transferases"/>
    <property type="match status" value="1"/>
</dbReference>
<feature type="binding site" evidence="5">
    <location>
        <begin position="103"/>
        <end position="104"/>
    </location>
    <ligand>
        <name>pyridoxal 5'-phosphate</name>
        <dbReference type="ChEBI" id="CHEBI:597326"/>
    </ligand>
</feature>
<dbReference type="HAMAP" id="MF_01107">
    <property type="entry name" value="ArgD_aminotrans_3"/>
    <property type="match status" value="1"/>
</dbReference>
<dbReference type="Pfam" id="PF00202">
    <property type="entry name" value="Aminotran_3"/>
    <property type="match status" value="1"/>
</dbReference>
<dbReference type="PROSITE" id="PS00600">
    <property type="entry name" value="AA_TRANSFER_CLASS_3"/>
    <property type="match status" value="1"/>
</dbReference>
<keyword evidence="3 5" id="KW-0808">Transferase</keyword>
<dbReference type="Gene3D" id="3.90.1150.10">
    <property type="entry name" value="Aspartate Aminotransferase, domain 1"/>
    <property type="match status" value="1"/>
</dbReference>
<keyword evidence="5" id="KW-0055">Arginine biosynthesis</keyword>
<protein>
    <recommendedName>
        <fullName evidence="5">Acetylornithine aminotransferase</fullName>
        <shortName evidence="5">ACOAT</shortName>
        <ecNumber evidence="5">2.6.1.11</ecNumber>
    </recommendedName>
</protein>
<dbReference type="InterPro" id="IPR049704">
    <property type="entry name" value="Aminotrans_3_PPA_site"/>
</dbReference>
<dbReference type="Proteomes" id="UP000622405">
    <property type="component" value="Unassembled WGS sequence"/>
</dbReference>
<dbReference type="RefSeq" id="WP_186894619.1">
    <property type="nucleotide sequence ID" value="NZ_WJBE01000011.1"/>
</dbReference>
<dbReference type="EC" id="2.6.1.11" evidence="5"/>
<organism evidence="6 7">
    <name type="scientific">Acetobacterium malicum</name>
    <dbReference type="NCBI Taxonomy" id="52692"/>
    <lineage>
        <taxon>Bacteria</taxon>
        <taxon>Bacillati</taxon>
        <taxon>Bacillota</taxon>
        <taxon>Clostridia</taxon>
        <taxon>Eubacteriales</taxon>
        <taxon>Eubacteriaceae</taxon>
        <taxon>Acetobacterium</taxon>
    </lineage>
</organism>
<feature type="binding site" evidence="5">
    <location>
        <position position="136"/>
    </location>
    <ligand>
        <name>pyridoxal 5'-phosphate</name>
        <dbReference type="ChEBI" id="CHEBI:597326"/>
    </ligand>
</feature>
<dbReference type="NCBIfam" id="TIGR00707">
    <property type="entry name" value="argD"/>
    <property type="match status" value="1"/>
</dbReference>
<feature type="binding site" evidence="5">
    <location>
        <position position="139"/>
    </location>
    <ligand>
        <name>N(2)-acetyl-L-ornithine</name>
        <dbReference type="ChEBI" id="CHEBI:57805"/>
    </ligand>
</feature>
<comment type="catalytic activity">
    <reaction evidence="5">
        <text>N(2)-acetyl-L-ornithine + 2-oxoglutarate = N-acetyl-L-glutamate 5-semialdehyde + L-glutamate</text>
        <dbReference type="Rhea" id="RHEA:18049"/>
        <dbReference type="ChEBI" id="CHEBI:16810"/>
        <dbReference type="ChEBI" id="CHEBI:29123"/>
        <dbReference type="ChEBI" id="CHEBI:29985"/>
        <dbReference type="ChEBI" id="CHEBI:57805"/>
        <dbReference type="EC" id="2.6.1.11"/>
    </reaction>
</comment>
<keyword evidence="4 5" id="KW-0663">Pyridoxal phosphate</keyword>
<proteinExistence type="inferred from homology"/>
<comment type="similarity">
    <text evidence="5">Belongs to the class-III pyridoxal-phosphate-dependent aminotransferase family. ArgD subfamily.</text>
</comment>
<dbReference type="InterPro" id="IPR005814">
    <property type="entry name" value="Aminotrans_3"/>
</dbReference>
<dbReference type="Gene3D" id="3.40.640.10">
    <property type="entry name" value="Type I PLP-dependent aspartate aminotransferase-like (Major domain)"/>
    <property type="match status" value="1"/>
</dbReference>
<dbReference type="NCBIfam" id="NF002325">
    <property type="entry name" value="PRK01278.1"/>
    <property type="match status" value="1"/>
</dbReference>
<dbReference type="PIRSF" id="PIRSF000521">
    <property type="entry name" value="Transaminase_4ab_Lys_Orn"/>
    <property type="match status" value="1"/>
</dbReference>
<dbReference type="InterPro" id="IPR015421">
    <property type="entry name" value="PyrdxlP-dep_Trfase_major"/>
</dbReference>
<evidence type="ECO:0000256" key="5">
    <source>
        <dbReference type="HAMAP-Rule" id="MF_01107"/>
    </source>
</evidence>